<feature type="transmembrane region" description="Helical" evidence="8">
    <location>
        <begin position="159"/>
        <end position="179"/>
    </location>
</feature>
<evidence type="ECO:0000256" key="8">
    <source>
        <dbReference type="SAM" id="Phobius"/>
    </source>
</evidence>
<comment type="subcellular location">
    <subcellularLocation>
        <location evidence="1">Cell membrane</location>
        <topology evidence="1">Multi-pass membrane protein</topology>
    </subcellularLocation>
</comment>
<dbReference type="AlphaFoldDB" id="A0A2P8H2I6"/>
<keyword evidence="7" id="KW-0479">Metal-binding</keyword>
<feature type="binding site" evidence="7">
    <location>
        <position position="63"/>
    </location>
    <ligand>
        <name>Zn(2+)</name>
        <dbReference type="ChEBI" id="CHEBI:29105"/>
    </ligand>
</feature>
<dbReference type="Pfam" id="PF03006">
    <property type="entry name" value="HlyIII"/>
    <property type="match status" value="1"/>
</dbReference>
<feature type="binding site" evidence="7">
    <location>
        <position position="196"/>
    </location>
    <ligand>
        <name>Zn(2+)</name>
        <dbReference type="ChEBI" id="CHEBI:29105"/>
    </ligand>
</feature>
<reference evidence="9 10" key="1">
    <citation type="submission" date="2018-03" db="EMBL/GenBank/DDBJ databases">
        <title>Genomic Encyclopedia of Type Strains, Phase III (KMG-III): the genomes of soil and plant-associated and newly described type strains.</title>
        <authorList>
            <person name="Whitman W."/>
        </authorList>
    </citation>
    <scope>NUCLEOTIDE SEQUENCE [LARGE SCALE GENOMIC DNA]</scope>
    <source>
        <strain evidence="9 10">CGMCC 1.12259</strain>
    </source>
</reference>
<feature type="transmembrane region" description="Helical" evidence="8">
    <location>
        <begin position="191"/>
        <end position="214"/>
    </location>
</feature>
<comment type="caution">
    <text evidence="9">The sequence shown here is derived from an EMBL/GenBank/DDBJ whole genome shotgun (WGS) entry which is preliminary data.</text>
</comment>
<protein>
    <submittedName>
        <fullName evidence="9">Hemolysin III</fullName>
    </submittedName>
</protein>
<feature type="transmembrane region" description="Helical" evidence="8">
    <location>
        <begin position="40"/>
        <end position="62"/>
    </location>
</feature>
<evidence type="ECO:0000256" key="1">
    <source>
        <dbReference type="ARBA" id="ARBA00004651"/>
    </source>
</evidence>
<dbReference type="PANTHER" id="PTHR20855">
    <property type="entry name" value="ADIPOR/PROGESTIN RECEPTOR-RELATED"/>
    <property type="match status" value="1"/>
</dbReference>
<evidence type="ECO:0000313" key="9">
    <source>
        <dbReference type="EMBL" id="PSL40428.1"/>
    </source>
</evidence>
<evidence type="ECO:0000256" key="5">
    <source>
        <dbReference type="ARBA" id="ARBA00022989"/>
    </source>
</evidence>
<evidence type="ECO:0000256" key="7">
    <source>
        <dbReference type="PIRSR" id="PIRSR604254-1"/>
    </source>
</evidence>
<keyword evidence="7" id="KW-0862">Zinc</keyword>
<evidence type="ECO:0000256" key="4">
    <source>
        <dbReference type="ARBA" id="ARBA00022692"/>
    </source>
</evidence>
<sequence length="216" mass="23512">MTTYIREPFNALSHLTGAVLSFIAFCAMLLKAAYANAPGLHVAAVMIFGISLMCLYSASAIYHAAIATPKTIAFLRKLDHSMIYALIAGSYAPFCLIALGGTVGWVVFAFVAVLGISGILFKMVWFHSPRWLSTALYIAMGWIIIFAIVPLAASMSLSGLLWLVAGGLFYTIGGIIYGLKPNFLSSMYLGFHEIFHIFILLGSLCHFIAVYFYVLA</sequence>
<keyword evidence="5 8" id="KW-1133">Transmembrane helix</keyword>
<dbReference type="GO" id="GO:0005886">
    <property type="term" value="C:plasma membrane"/>
    <property type="evidence" value="ECO:0007669"/>
    <property type="project" value="UniProtKB-SubCell"/>
</dbReference>
<dbReference type="RefSeq" id="WP_106533204.1">
    <property type="nucleotide sequence ID" value="NZ_PYAT01000005.1"/>
</dbReference>
<dbReference type="GO" id="GO:0046872">
    <property type="term" value="F:metal ion binding"/>
    <property type="evidence" value="ECO:0007669"/>
    <property type="project" value="UniProtKB-KW"/>
</dbReference>
<dbReference type="InterPro" id="IPR005744">
    <property type="entry name" value="Hy-lIII"/>
</dbReference>
<dbReference type="Proteomes" id="UP000242682">
    <property type="component" value="Unassembled WGS sequence"/>
</dbReference>
<keyword evidence="4 8" id="KW-0812">Transmembrane</keyword>
<dbReference type="EMBL" id="PYAT01000005">
    <property type="protein sequence ID" value="PSL40428.1"/>
    <property type="molecule type" value="Genomic_DNA"/>
</dbReference>
<organism evidence="9 10">
    <name type="scientific">Planomicrobium soli</name>
    <dbReference type="NCBI Taxonomy" id="1176648"/>
    <lineage>
        <taxon>Bacteria</taxon>
        <taxon>Bacillati</taxon>
        <taxon>Bacillota</taxon>
        <taxon>Bacilli</taxon>
        <taxon>Bacillales</taxon>
        <taxon>Caryophanaceae</taxon>
        <taxon>Planomicrobium</taxon>
    </lineage>
</organism>
<evidence type="ECO:0000256" key="3">
    <source>
        <dbReference type="ARBA" id="ARBA00022475"/>
    </source>
</evidence>
<keyword evidence="10" id="KW-1185">Reference proteome</keyword>
<evidence type="ECO:0000256" key="2">
    <source>
        <dbReference type="ARBA" id="ARBA00008488"/>
    </source>
</evidence>
<dbReference type="NCBIfam" id="TIGR01065">
    <property type="entry name" value="hlyIII"/>
    <property type="match status" value="1"/>
</dbReference>
<feature type="transmembrane region" description="Helical" evidence="8">
    <location>
        <begin position="12"/>
        <end position="34"/>
    </location>
</feature>
<dbReference type="InterPro" id="IPR004254">
    <property type="entry name" value="AdipoR/HlyIII-related"/>
</dbReference>
<keyword evidence="6 8" id="KW-0472">Membrane</keyword>
<name>A0A2P8H2I6_9BACL</name>
<comment type="similarity">
    <text evidence="2">Belongs to the UPF0073 (Hly-III) family.</text>
</comment>
<evidence type="ECO:0000256" key="6">
    <source>
        <dbReference type="ARBA" id="ARBA00023136"/>
    </source>
</evidence>
<dbReference type="OrthoDB" id="9813689at2"/>
<keyword evidence="3" id="KW-1003">Cell membrane</keyword>
<feature type="transmembrane region" description="Helical" evidence="8">
    <location>
        <begin position="82"/>
        <end position="99"/>
    </location>
</feature>
<dbReference type="PANTHER" id="PTHR20855:SF3">
    <property type="entry name" value="LD03007P"/>
    <property type="match status" value="1"/>
</dbReference>
<proteinExistence type="inferred from homology"/>
<dbReference type="GO" id="GO:0140911">
    <property type="term" value="F:pore-forming activity"/>
    <property type="evidence" value="ECO:0007669"/>
    <property type="project" value="InterPro"/>
</dbReference>
<gene>
    <name evidence="9" type="ORF">B0H99_105206</name>
</gene>
<evidence type="ECO:0000313" key="10">
    <source>
        <dbReference type="Proteomes" id="UP000242682"/>
    </source>
</evidence>
<feature type="transmembrane region" description="Helical" evidence="8">
    <location>
        <begin position="132"/>
        <end position="153"/>
    </location>
</feature>
<feature type="binding site" evidence="7">
    <location>
        <position position="192"/>
    </location>
    <ligand>
        <name>Zn(2+)</name>
        <dbReference type="ChEBI" id="CHEBI:29105"/>
    </ligand>
</feature>
<accession>A0A2P8H2I6</accession>